<dbReference type="AlphaFoldDB" id="A0A9X0Q9X1"/>
<reference evidence="2 3" key="1">
    <citation type="submission" date="2020-08" db="EMBL/GenBank/DDBJ databases">
        <title>Genomic Encyclopedia of Type Strains, Phase IV (KMG-V): Genome sequencing to study the core and pangenomes of soil and plant-associated prokaryotes.</title>
        <authorList>
            <person name="Whitman W."/>
        </authorList>
    </citation>
    <scope>NUCLEOTIDE SEQUENCE [LARGE SCALE GENOMIC DNA]</scope>
    <source>
        <strain evidence="2 3">X5P2</strain>
    </source>
</reference>
<keyword evidence="3" id="KW-1185">Reference proteome</keyword>
<evidence type="ECO:0000256" key="1">
    <source>
        <dbReference type="SAM" id="Phobius"/>
    </source>
</evidence>
<evidence type="ECO:0000313" key="3">
    <source>
        <dbReference type="Proteomes" id="UP000535182"/>
    </source>
</evidence>
<comment type="caution">
    <text evidence="2">The sequence shown here is derived from an EMBL/GenBank/DDBJ whole genome shotgun (WGS) entry which is preliminary data.</text>
</comment>
<dbReference type="EMBL" id="JACHEB010000001">
    <property type="protein sequence ID" value="MBB5326429.1"/>
    <property type="molecule type" value="Genomic_DNA"/>
</dbReference>
<keyword evidence="1" id="KW-0812">Transmembrane</keyword>
<dbReference type="RefSeq" id="WP_183972382.1">
    <property type="nucleotide sequence ID" value="NZ_JACHEB010000001.1"/>
</dbReference>
<sequence>MPAPQSLKNHTRYHPPFHFVIIPLLLLNLIFSIYITVHNWPGYQHTHLWNIVMAIVFLLMAGNARESAMKAQDRVIRLEERLRLHALLPEADRAHINELTTRQLIALRFASDDELPALAHQALTKNMEPKAIKQAIVNWRGDHHRI</sequence>
<dbReference type="Proteomes" id="UP000535182">
    <property type="component" value="Unassembled WGS sequence"/>
</dbReference>
<dbReference type="Pfam" id="PF20136">
    <property type="entry name" value="DUF6526"/>
    <property type="match status" value="1"/>
</dbReference>
<keyword evidence="1" id="KW-1133">Transmembrane helix</keyword>
<evidence type="ECO:0000313" key="2">
    <source>
        <dbReference type="EMBL" id="MBB5326429.1"/>
    </source>
</evidence>
<accession>A0A9X0Q9X1</accession>
<name>A0A9X0Q9X1_9BACT</name>
<dbReference type="InterPro" id="IPR045385">
    <property type="entry name" value="DUF6526"/>
</dbReference>
<keyword evidence="1" id="KW-0472">Membrane</keyword>
<feature type="transmembrane region" description="Helical" evidence="1">
    <location>
        <begin position="47"/>
        <end position="64"/>
    </location>
</feature>
<protein>
    <submittedName>
        <fullName evidence="2">Uncharacterized protein</fullName>
    </submittedName>
</protein>
<feature type="transmembrane region" description="Helical" evidence="1">
    <location>
        <begin position="16"/>
        <end position="35"/>
    </location>
</feature>
<gene>
    <name evidence="2" type="ORF">HDF14_000023</name>
</gene>
<organism evidence="2 3">
    <name type="scientific">Tunturiibacter gelidiferens</name>
    <dbReference type="NCBI Taxonomy" id="3069689"/>
    <lineage>
        <taxon>Bacteria</taxon>
        <taxon>Pseudomonadati</taxon>
        <taxon>Acidobacteriota</taxon>
        <taxon>Terriglobia</taxon>
        <taxon>Terriglobales</taxon>
        <taxon>Acidobacteriaceae</taxon>
        <taxon>Tunturiibacter</taxon>
    </lineage>
</organism>
<proteinExistence type="predicted"/>